<dbReference type="AlphaFoldDB" id="A0A6G4W6A0"/>
<evidence type="ECO:0000259" key="10">
    <source>
        <dbReference type="Pfam" id="PF04290"/>
    </source>
</evidence>
<comment type="subunit">
    <text evidence="9">The complex comprises the extracytoplasmic solute receptor protein and the two transmembrane proteins.</text>
</comment>
<dbReference type="PANTHER" id="PTHR35011">
    <property type="entry name" value="2,3-DIKETO-L-GULONATE TRAP TRANSPORTER SMALL PERMEASE PROTEIN YIAM"/>
    <property type="match status" value="1"/>
</dbReference>
<dbReference type="RefSeq" id="WP_165022961.1">
    <property type="nucleotide sequence ID" value="NZ_JAAKZF010000002.1"/>
</dbReference>
<evidence type="ECO:0000256" key="2">
    <source>
        <dbReference type="ARBA" id="ARBA00022448"/>
    </source>
</evidence>
<sequence length="165" mass="17874">MLEIAGRISDRLVEAAAVVLLLTMLATVSLGVAFRLAGEPLAWSDELGQYLLVWTAFAGWIIASRRRSHIRIGLIVDRLKGLPRRLVEVVIQLLVAALGVILLIKSFGLIGRNTDVEWVSLPLSVALVYIPMPIAGMAVIFQAVLQAIEALLGEVKADASQELLL</sequence>
<dbReference type="PANTHER" id="PTHR35011:SF2">
    <property type="entry name" value="2,3-DIKETO-L-GULONATE TRAP TRANSPORTER SMALL PERMEASE PROTEIN YIAM"/>
    <property type="match status" value="1"/>
</dbReference>
<keyword evidence="12" id="KW-1185">Reference proteome</keyword>
<protein>
    <recommendedName>
        <fullName evidence="9">TRAP transporter small permease protein</fullName>
    </recommendedName>
</protein>
<accession>A0A6G4W6A0</accession>
<dbReference type="InterPro" id="IPR007387">
    <property type="entry name" value="TRAP_DctQ"/>
</dbReference>
<dbReference type="EMBL" id="JAAKZF010000002">
    <property type="protein sequence ID" value="NGO50074.1"/>
    <property type="molecule type" value="Genomic_DNA"/>
</dbReference>
<evidence type="ECO:0000256" key="4">
    <source>
        <dbReference type="ARBA" id="ARBA00022519"/>
    </source>
</evidence>
<comment type="subcellular location">
    <subcellularLocation>
        <location evidence="1 9">Cell inner membrane</location>
        <topology evidence="1 9">Multi-pass membrane protein</topology>
    </subcellularLocation>
</comment>
<evidence type="ECO:0000256" key="5">
    <source>
        <dbReference type="ARBA" id="ARBA00022692"/>
    </source>
</evidence>
<reference evidence="11 12" key="1">
    <citation type="submission" date="2020-02" db="EMBL/GenBank/DDBJ databases">
        <title>Genome sequence of strain CCNWXJ40-4.</title>
        <authorList>
            <person name="Gao J."/>
            <person name="Sun J."/>
        </authorList>
    </citation>
    <scope>NUCLEOTIDE SEQUENCE [LARGE SCALE GENOMIC DNA]</scope>
    <source>
        <strain evidence="11 12">CCNWXJ 40-4</strain>
    </source>
</reference>
<proteinExistence type="inferred from homology"/>
<keyword evidence="5 9" id="KW-0812">Transmembrane</keyword>
<keyword evidence="7 9" id="KW-0472">Membrane</keyword>
<evidence type="ECO:0000256" key="7">
    <source>
        <dbReference type="ARBA" id="ARBA00023136"/>
    </source>
</evidence>
<dbReference type="GO" id="GO:0015740">
    <property type="term" value="P:C4-dicarboxylate transport"/>
    <property type="evidence" value="ECO:0007669"/>
    <property type="project" value="TreeGrafter"/>
</dbReference>
<comment type="similarity">
    <text evidence="8 9">Belongs to the TRAP transporter small permease family.</text>
</comment>
<feature type="transmembrane region" description="Helical" evidence="9">
    <location>
        <begin position="47"/>
        <end position="65"/>
    </location>
</feature>
<keyword evidence="4 9" id="KW-0997">Cell inner membrane</keyword>
<comment type="caution">
    <text evidence="11">The sequence shown here is derived from an EMBL/GenBank/DDBJ whole genome shotgun (WGS) entry which is preliminary data.</text>
</comment>
<dbReference type="Pfam" id="PF04290">
    <property type="entry name" value="DctQ"/>
    <property type="match status" value="1"/>
</dbReference>
<evidence type="ECO:0000256" key="1">
    <source>
        <dbReference type="ARBA" id="ARBA00004429"/>
    </source>
</evidence>
<feature type="transmembrane region" description="Helical" evidence="9">
    <location>
        <begin position="124"/>
        <end position="145"/>
    </location>
</feature>
<organism evidence="11 12">
    <name type="scientific">Allomesorhizobium camelthorni</name>
    <dbReference type="NCBI Taxonomy" id="475069"/>
    <lineage>
        <taxon>Bacteria</taxon>
        <taxon>Pseudomonadati</taxon>
        <taxon>Pseudomonadota</taxon>
        <taxon>Alphaproteobacteria</taxon>
        <taxon>Hyphomicrobiales</taxon>
        <taxon>Phyllobacteriaceae</taxon>
        <taxon>Allomesorhizobium</taxon>
    </lineage>
</organism>
<feature type="transmembrane region" description="Helical" evidence="9">
    <location>
        <begin position="86"/>
        <end position="104"/>
    </location>
</feature>
<dbReference type="GO" id="GO:0022857">
    <property type="term" value="F:transmembrane transporter activity"/>
    <property type="evidence" value="ECO:0007669"/>
    <property type="project" value="UniProtKB-UniRule"/>
</dbReference>
<evidence type="ECO:0000313" key="11">
    <source>
        <dbReference type="EMBL" id="NGO50074.1"/>
    </source>
</evidence>
<keyword evidence="2 9" id="KW-0813">Transport</keyword>
<feature type="domain" description="Tripartite ATP-independent periplasmic transporters DctQ component" evidence="10">
    <location>
        <begin position="24"/>
        <end position="151"/>
    </location>
</feature>
<keyword evidence="3" id="KW-1003">Cell membrane</keyword>
<dbReference type="InterPro" id="IPR055348">
    <property type="entry name" value="DctQ"/>
</dbReference>
<dbReference type="GO" id="GO:0005886">
    <property type="term" value="C:plasma membrane"/>
    <property type="evidence" value="ECO:0007669"/>
    <property type="project" value="UniProtKB-SubCell"/>
</dbReference>
<evidence type="ECO:0000313" key="12">
    <source>
        <dbReference type="Proteomes" id="UP001642900"/>
    </source>
</evidence>
<dbReference type="Proteomes" id="UP001642900">
    <property type="component" value="Unassembled WGS sequence"/>
</dbReference>
<evidence type="ECO:0000256" key="3">
    <source>
        <dbReference type="ARBA" id="ARBA00022475"/>
    </source>
</evidence>
<comment type="function">
    <text evidence="9">Part of the tripartite ATP-independent periplasmic (TRAP) transport system.</text>
</comment>
<evidence type="ECO:0000256" key="8">
    <source>
        <dbReference type="ARBA" id="ARBA00038436"/>
    </source>
</evidence>
<feature type="transmembrane region" description="Helical" evidence="9">
    <location>
        <begin position="12"/>
        <end position="35"/>
    </location>
</feature>
<name>A0A6G4W6A0_9HYPH</name>
<keyword evidence="6 9" id="KW-1133">Transmembrane helix</keyword>
<evidence type="ECO:0000256" key="9">
    <source>
        <dbReference type="RuleBase" id="RU369079"/>
    </source>
</evidence>
<gene>
    <name evidence="11" type="ORF">G6N73_02595</name>
</gene>
<evidence type="ECO:0000256" key="6">
    <source>
        <dbReference type="ARBA" id="ARBA00022989"/>
    </source>
</evidence>